<dbReference type="CDD" id="cd06261">
    <property type="entry name" value="TM_PBP2"/>
    <property type="match status" value="1"/>
</dbReference>
<feature type="domain" description="ABC transmembrane type-1" evidence="9">
    <location>
        <begin position="62"/>
        <end position="268"/>
    </location>
</feature>
<reference evidence="10 11" key="1">
    <citation type="submission" date="2018-12" db="EMBL/GenBank/DDBJ databases">
        <authorList>
            <person name="Li F."/>
        </authorList>
    </citation>
    <scope>NUCLEOTIDE SEQUENCE [LARGE SCALE GENOMIC DNA]</scope>
    <source>
        <strain evidence="10 11">8H24J-4-2</strain>
    </source>
</reference>
<evidence type="ECO:0000313" key="10">
    <source>
        <dbReference type="EMBL" id="RWZ68147.1"/>
    </source>
</evidence>
<evidence type="ECO:0000313" key="11">
    <source>
        <dbReference type="Proteomes" id="UP000288603"/>
    </source>
</evidence>
<feature type="transmembrane region" description="Helical" evidence="8">
    <location>
        <begin position="148"/>
        <end position="170"/>
    </location>
</feature>
<dbReference type="PROSITE" id="PS50928">
    <property type="entry name" value="ABC_TM1"/>
    <property type="match status" value="1"/>
</dbReference>
<evidence type="ECO:0000256" key="2">
    <source>
        <dbReference type="ARBA" id="ARBA00007069"/>
    </source>
</evidence>
<dbReference type="Pfam" id="PF00528">
    <property type="entry name" value="BPD_transp_1"/>
    <property type="match status" value="1"/>
</dbReference>
<evidence type="ECO:0000256" key="6">
    <source>
        <dbReference type="ARBA" id="ARBA00022989"/>
    </source>
</evidence>
<feature type="transmembrane region" description="Helical" evidence="8">
    <location>
        <begin position="252"/>
        <end position="272"/>
    </location>
</feature>
<comment type="caution">
    <text evidence="10">The sequence shown here is derived from an EMBL/GenBank/DDBJ whole genome shotgun (WGS) entry which is preliminary data.</text>
</comment>
<evidence type="ECO:0000259" key="9">
    <source>
        <dbReference type="PROSITE" id="PS50928"/>
    </source>
</evidence>
<keyword evidence="5 8" id="KW-0812">Transmembrane</keyword>
<proteinExistence type="inferred from homology"/>
<gene>
    <name evidence="10" type="ORF">ELQ92_02605</name>
</gene>
<dbReference type="PANTHER" id="PTHR42929:SF5">
    <property type="entry name" value="ABC TRANSPORTER PERMEASE PROTEIN"/>
    <property type="match status" value="1"/>
</dbReference>
<evidence type="ECO:0000256" key="3">
    <source>
        <dbReference type="ARBA" id="ARBA00022448"/>
    </source>
</evidence>
<name>A0A3S4AGA6_9MICO</name>
<feature type="transmembrane region" description="Helical" evidence="8">
    <location>
        <begin position="14"/>
        <end position="38"/>
    </location>
</feature>
<accession>A0A3S4AGA6</accession>
<keyword evidence="7 8" id="KW-0472">Membrane</keyword>
<comment type="similarity">
    <text evidence="2">Belongs to the binding-protein-dependent transport system permease family. CysTW subfamily.</text>
</comment>
<feature type="transmembrane region" description="Helical" evidence="8">
    <location>
        <begin position="191"/>
        <end position="220"/>
    </location>
</feature>
<organism evidence="10 11">
    <name type="scientific">Labedella populi</name>
    <dbReference type="NCBI Taxonomy" id="2498850"/>
    <lineage>
        <taxon>Bacteria</taxon>
        <taxon>Bacillati</taxon>
        <taxon>Actinomycetota</taxon>
        <taxon>Actinomycetes</taxon>
        <taxon>Micrococcales</taxon>
        <taxon>Microbacteriaceae</taxon>
        <taxon>Labedella</taxon>
    </lineage>
</organism>
<evidence type="ECO:0000256" key="1">
    <source>
        <dbReference type="ARBA" id="ARBA00004651"/>
    </source>
</evidence>
<dbReference type="PANTHER" id="PTHR42929">
    <property type="entry name" value="INNER MEMBRANE ABC TRANSPORTER PERMEASE PROTEIN YDCU-RELATED-RELATED"/>
    <property type="match status" value="1"/>
</dbReference>
<dbReference type="GO" id="GO:0005886">
    <property type="term" value="C:plasma membrane"/>
    <property type="evidence" value="ECO:0007669"/>
    <property type="project" value="UniProtKB-SubCell"/>
</dbReference>
<dbReference type="Proteomes" id="UP000288603">
    <property type="component" value="Unassembled WGS sequence"/>
</dbReference>
<dbReference type="OrthoDB" id="9808619at2"/>
<evidence type="ECO:0000256" key="8">
    <source>
        <dbReference type="RuleBase" id="RU363032"/>
    </source>
</evidence>
<evidence type="ECO:0000256" key="4">
    <source>
        <dbReference type="ARBA" id="ARBA00022475"/>
    </source>
</evidence>
<dbReference type="AlphaFoldDB" id="A0A3S4AGA6"/>
<keyword evidence="6 8" id="KW-1133">Transmembrane helix</keyword>
<evidence type="ECO:0000256" key="5">
    <source>
        <dbReference type="ARBA" id="ARBA00022692"/>
    </source>
</evidence>
<comment type="subcellular location">
    <subcellularLocation>
        <location evidence="1 8">Cell membrane</location>
        <topology evidence="1 8">Multi-pass membrane protein</topology>
    </subcellularLocation>
</comment>
<evidence type="ECO:0000256" key="7">
    <source>
        <dbReference type="ARBA" id="ARBA00023136"/>
    </source>
</evidence>
<sequence>MGRVLSIQGGGRRWWISVGLLGLLFVLLALVVPLVVVVQRSLDAGFGNFADALASASFLRSLGNTATLAVSVTVWSALIGYPYAYAMARSGRVLSRVLMTALMLSFWTSLLVRSYAWQVILNDTGLVNELLLGVGIIDEPLQLIRTPLATLIGMTHILVPFTVLAVYAQLRGISPDLAIAARGLGATRTRAFWTVTFPLSLPGLAAGSLLVFVLTLGYYVTPQLLGGAGNAVIGQSIVEQTNVLLNTGVGSAMAVLLLLIVVLILGVAARFLGLGRVLGIATERSAR</sequence>
<dbReference type="RefSeq" id="WP_128497391.1">
    <property type="nucleotide sequence ID" value="NZ_RZNC01000001.1"/>
</dbReference>
<dbReference type="GO" id="GO:0055085">
    <property type="term" value="P:transmembrane transport"/>
    <property type="evidence" value="ECO:0007669"/>
    <property type="project" value="InterPro"/>
</dbReference>
<keyword evidence="3 8" id="KW-0813">Transport</keyword>
<keyword evidence="11" id="KW-1185">Reference proteome</keyword>
<feature type="transmembrane region" description="Helical" evidence="8">
    <location>
        <begin position="93"/>
        <end position="112"/>
    </location>
</feature>
<dbReference type="Gene3D" id="1.10.3720.10">
    <property type="entry name" value="MetI-like"/>
    <property type="match status" value="1"/>
</dbReference>
<dbReference type="EMBL" id="RZNC01000001">
    <property type="protein sequence ID" value="RWZ68147.1"/>
    <property type="molecule type" value="Genomic_DNA"/>
</dbReference>
<dbReference type="SUPFAM" id="SSF161098">
    <property type="entry name" value="MetI-like"/>
    <property type="match status" value="1"/>
</dbReference>
<keyword evidence="4" id="KW-1003">Cell membrane</keyword>
<dbReference type="InterPro" id="IPR000515">
    <property type="entry name" value="MetI-like"/>
</dbReference>
<dbReference type="InterPro" id="IPR035906">
    <property type="entry name" value="MetI-like_sf"/>
</dbReference>
<protein>
    <submittedName>
        <fullName evidence="10">ABC transporter permease</fullName>
    </submittedName>
</protein>
<feature type="transmembrane region" description="Helical" evidence="8">
    <location>
        <begin position="58"/>
        <end position="81"/>
    </location>
</feature>